<reference evidence="3" key="1">
    <citation type="submission" date="2019-03" db="EMBL/GenBank/DDBJ databases">
        <title>Metabolic reconstructions from genomes of highly enriched 'Candidatus Accumulibacter' and 'Candidatus Competibacter' bioreactor populations.</title>
        <authorList>
            <person name="Annavajhala M.K."/>
            <person name="Welles L."/>
            <person name="Abbas B."/>
            <person name="Sorokin D."/>
            <person name="Park H."/>
            <person name="Van Loosdrecht M."/>
            <person name="Chandran K."/>
        </authorList>
    </citation>
    <scope>NUCLEOTIDE SEQUENCE</scope>
    <source>
        <strain evidence="3">SBR_L</strain>
    </source>
</reference>
<dbReference type="InterPro" id="IPR002925">
    <property type="entry name" value="Dienelactn_hydro"/>
</dbReference>
<dbReference type="Proteomes" id="UP000886469">
    <property type="component" value="Unassembled WGS sequence"/>
</dbReference>
<gene>
    <name evidence="3" type="ORF">E4Q08_05360</name>
</gene>
<name>A0ABX1T7D6_9PROT</name>
<feature type="domain" description="Dienelactone hydrolase" evidence="2">
    <location>
        <begin position="50"/>
        <end position="192"/>
    </location>
</feature>
<protein>
    <recommendedName>
        <fullName evidence="2">Dienelactone hydrolase domain-containing protein</fullName>
    </recommendedName>
</protein>
<keyword evidence="4" id="KW-1185">Reference proteome</keyword>
<evidence type="ECO:0000313" key="4">
    <source>
        <dbReference type="Proteomes" id="UP000886469"/>
    </source>
</evidence>
<dbReference type="PANTHER" id="PTHR22946">
    <property type="entry name" value="DIENELACTONE HYDROLASE DOMAIN-CONTAINING PROTEIN-RELATED"/>
    <property type="match status" value="1"/>
</dbReference>
<evidence type="ECO:0000259" key="2">
    <source>
        <dbReference type="Pfam" id="PF01738"/>
    </source>
</evidence>
<dbReference type="Pfam" id="PF01738">
    <property type="entry name" value="DLH"/>
    <property type="match status" value="1"/>
</dbReference>
<accession>A0ABX1T7D6</accession>
<keyword evidence="1" id="KW-0378">Hydrolase</keyword>
<dbReference type="SUPFAM" id="SSF53474">
    <property type="entry name" value="alpha/beta-Hydrolases"/>
    <property type="match status" value="1"/>
</dbReference>
<dbReference type="EMBL" id="SPMX01000011">
    <property type="protein sequence ID" value="NMQ04727.1"/>
    <property type="molecule type" value="Genomic_DNA"/>
</dbReference>
<organism evidence="3 4">
    <name type="scientific">Candidatus Accumulibacter contiguus</name>
    <dbReference type="NCBI Taxonomy" id="2954381"/>
    <lineage>
        <taxon>Bacteria</taxon>
        <taxon>Pseudomonadati</taxon>
        <taxon>Pseudomonadota</taxon>
        <taxon>Betaproteobacteria</taxon>
        <taxon>Candidatus Accumulibacter</taxon>
    </lineage>
</organism>
<dbReference type="InterPro" id="IPR029058">
    <property type="entry name" value="AB_hydrolase_fold"/>
</dbReference>
<dbReference type="Gene3D" id="3.40.50.1820">
    <property type="entry name" value="alpha/beta hydrolase"/>
    <property type="match status" value="1"/>
</dbReference>
<sequence length="236" mass="25254">MTLAITRAMFAQVPALIVRPLGGDAPAPTVVWLHGFGADKELHLPELCCLAEAGLLAVGMDAVGHGQRRLADFEQQFSGSPTGNPRLFDRLVSRTAAELPQFLDMLVEGGLTDPKRVAVAGVSMGGCIVYGAVTADRRIGAAAALLGSPEWLLPDSPHLALDRFFPTALLSITAENDTVVPPAAAQALHARLLPRYREHPDRLSYREIAGAPHFMSPEDWASAVGLARAWLTSFLF</sequence>
<dbReference type="RefSeq" id="WP_169069622.1">
    <property type="nucleotide sequence ID" value="NZ_SPMX01000011.1"/>
</dbReference>
<dbReference type="InterPro" id="IPR050261">
    <property type="entry name" value="FrsA_esterase"/>
</dbReference>
<proteinExistence type="predicted"/>
<evidence type="ECO:0000256" key="1">
    <source>
        <dbReference type="ARBA" id="ARBA00022801"/>
    </source>
</evidence>
<evidence type="ECO:0000313" key="3">
    <source>
        <dbReference type="EMBL" id="NMQ04727.1"/>
    </source>
</evidence>
<comment type="caution">
    <text evidence="3">The sequence shown here is derived from an EMBL/GenBank/DDBJ whole genome shotgun (WGS) entry which is preliminary data.</text>
</comment>
<dbReference type="PANTHER" id="PTHR22946:SF9">
    <property type="entry name" value="POLYKETIDE TRANSFERASE AF380"/>
    <property type="match status" value="1"/>
</dbReference>